<organism evidence="1 2">
    <name type="scientific">Sediminihabitans luteus</name>
    <dbReference type="NCBI Taxonomy" id="1138585"/>
    <lineage>
        <taxon>Bacteria</taxon>
        <taxon>Bacillati</taxon>
        <taxon>Actinomycetota</taxon>
        <taxon>Actinomycetes</taxon>
        <taxon>Micrococcales</taxon>
        <taxon>Cellulomonadaceae</taxon>
        <taxon>Sediminihabitans</taxon>
    </lineage>
</organism>
<sequence length="74" mass="7615">MEVTIGVQNLGRELVVETDDTAEAVAAAVGSALADGTVLQLTDTKGRRVIVPASALGYVEIGAETQRRVGFGSL</sequence>
<dbReference type="Pfam" id="PF11305">
    <property type="entry name" value="DUF3107"/>
    <property type="match status" value="1"/>
</dbReference>
<accession>A0A2M9CYU1</accession>
<evidence type="ECO:0000313" key="2">
    <source>
        <dbReference type="Proteomes" id="UP000231693"/>
    </source>
</evidence>
<proteinExistence type="predicted"/>
<dbReference type="RefSeq" id="WP_100421546.1">
    <property type="nucleotide sequence ID" value="NZ_BOOX01000016.1"/>
</dbReference>
<evidence type="ECO:0000313" key="1">
    <source>
        <dbReference type="EMBL" id="PJJ77106.1"/>
    </source>
</evidence>
<gene>
    <name evidence="1" type="ORF">CLV28_0319</name>
</gene>
<dbReference type="Proteomes" id="UP000231693">
    <property type="component" value="Unassembled WGS sequence"/>
</dbReference>
<protein>
    <submittedName>
        <fullName evidence="1">Uncharacterized protein DUF3107</fullName>
    </submittedName>
</protein>
<comment type="caution">
    <text evidence="1">The sequence shown here is derived from an EMBL/GenBank/DDBJ whole genome shotgun (WGS) entry which is preliminary data.</text>
</comment>
<dbReference type="InterPro" id="IPR021456">
    <property type="entry name" value="DUF3107"/>
</dbReference>
<dbReference type="OrthoDB" id="3268468at2"/>
<reference evidence="1 2" key="1">
    <citation type="submission" date="2017-11" db="EMBL/GenBank/DDBJ databases">
        <title>Genomic Encyclopedia of Archaeal and Bacterial Type Strains, Phase II (KMG-II): From Individual Species to Whole Genera.</title>
        <authorList>
            <person name="Goeker M."/>
        </authorList>
    </citation>
    <scope>NUCLEOTIDE SEQUENCE [LARGE SCALE GENOMIC DNA]</scope>
    <source>
        <strain evidence="1 2">DSM 25478</strain>
    </source>
</reference>
<dbReference type="EMBL" id="PGFE01000001">
    <property type="protein sequence ID" value="PJJ77106.1"/>
    <property type="molecule type" value="Genomic_DNA"/>
</dbReference>
<name>A0A2M9CYU1_9CELL</name>
<keyword evidence="2" id="KW-1185">Reference proteome</keyword>
<dbReference type="AlphaFoldDB" id="A0A2M9CYU1"/>